<keyword evidence="3" id="KW-1185">Reference proteome</keyword>
<proteinExistence type="predicted"/>
<feature type="compositionally biased region" description="Polar residues" evidence="1">
    <location>
        <begin position="158"/>
        <end position="183"/>
    </location>
</feature>
<accession>A0A1R3H1N4</accession>
<evidence type="ECO:0000313" key="3">
    <source>
        <dbReference type="Proteomes" id="UP000188268"/>
    </source>
</evidence>
<reference evidence="2 3" key="1">
    <citation type="submission" date="2013-09" db="EMBL/GenBank/DDBJ databases">
        <title>Corchorus capsularis genome sequencing.</title>
        <authorList>
            <person name="Alam M."/>
            <person name="Haque M.S."/>
            <person name="Islam M.S."/>
            <person name="Emdad E.M."/>
            <person name="Islam M.M."/>
            <person name="Ahmed B."/>
            <person name="Halim A."/>
            <person name="Hossen Q.M.M."/>
            <person name="Hossain M.Z."/>
            <person name="Ahmed R."/>
            <person name="Khan M.M."/>
            <person name="Islam R."/>
            <person name="Rashid M.M."/>
            <person name="Khan S.A."/>
            <person name="Rahman M.S."/>
            <person name="Alam M."/>
        </authorList>
    </citation>
    <scope>NUCLEOTIDE SEQUENCE [LARGE SCALE GENOMIC DNA]</scope>
    <source>
        <strain evidence="3">cv. CVL-1</strain>
        <tissue evidence="2">Whole seedling</tissue>
    </source>
</reference>
<gene>
    <name evidence="2" type="ORF">CCACVL1_21935</name>
</gene>
<dbReference type="OrthoDB" id="2020743at2759"/>
<protein>
    <submittedName>
        <fullName evidence="2">Uncharacterized protein</fullName>
    </submittedName>
</protein>
<name>A0A1R3H1N4_COCAP</name>
<sequence>MLETDALLLKNAQSHTLRKIIVFASLGIRHGCEDMYELDFNHFSILRKGDRYVRQRMGRNKLKSFGPLMCQMAMLVHVRSWSFFFKALGITLLFMAGFPDNFVQRETKYRNLDLLQKYHRTDEDAEGEELFLSHPIDFNTKLTGKTTSTKPKGKKRTNSSSKSQDSPNASVEQSAPSGSRNATQFGLMGLHLNTNSCNGSGSVQKTIADSSRHCTTLKPNGEECW</sequence>
<comment type="caution">
    <text evidence="2">The sequence shown here is derived from an EMBL/GenBank/DDBJ whole genome shotgun (WGS) entry which is preliminary data.</text>
</comment>
<feature type="region of interest" description="Disordered" evidence="1">
    <location>
        <begin position="142"/>
        <end position="183"/>
    </location>
</feature>
<dbReference type="AlphaFoldDB" id="A0A1R3H1N4"/>
<evidence type="ECO:0000256" key="1">
    <source>
        <dbReference type="SAM" id="MobiDB-lite"/>
    </source>
</evidence>
<dbReference type="Proteomes" id="UP000188268">
    <property type="component" value="Unassembled WGS sequence"/>
</dbReference>
<dbReference type="Gramene" id="OMO64263">
    <property type="protein sequence ID" value="OMO64263"/>
    <property type="gene ID" value="CCACVL1_21935"/>
</dbReference>
<dbReference type="EMBL" id="AWWV01012824">
    <property type="protein sequence ID" value="OMO64263.1"/>
    <property type="molecule type" value="Genomic_DNA"/>
</dbReference>
<evidence type="ECO:0000313" key="2">
    <source>
        <dbReference type="EMBL" id="OMO64263.1"/>
    </source>
</evidence>
<organism evidence="2 3">
    <name type="scientific">Corchorus capsularis</name>
    <name type="common">Jute</name>
    <dbReference type="NCBI Taxonomy" id="210143"/>
    <lineage>
        <taxon>Eukaryota</taxon>
        <taxon>Viridiplantae</taxon>
        <taxon>Streptophyta</taxon>
        <taxon>Embryophyta</taxon>
        <taxon>Tracheophyta</taxon>
        <taxon>Spermatophyta</taxon>
        <taxon>Magnoliopsida</taxon>
        <taxon>eudicotyledons</taxon>
        <taxon>Gunneridae</taxon>
        <taxon>Pentapetalae</taxon>
        <taxon>rosids</taxon>
        <taxon>malvids</taxon>
        <taxon>Malvales</taxon>
        <taxon>Malvaceae</taxon>
        <taxon>Grewioideae</taxon>
        <taxon>Apeibeae</taxon>
        <taxon>Corchorus</taxon>
    </lineage>
</organism>